<evidence type="ECO:0000313" key="1">
    <source>
        <dbReference type="EMBL" id="CAJ2674364.1"/>
    </source>
</evidence>
<gene>
    <name evidence="1" type="ORF">MILVUS5_LOCUS37634</name>
</gene>
<organism evidence="1 2">
    <name type="scientific">Trifolium pratense</name>
    <name type="common">Red clover</name>
    <dbReference type="NCBI Taxonomy" id="57577"/>
    <lineage>
        <taxon>Eukaryota</taxon>
        <taxon>Viridiplantae</taxon>
        <taxon>Streptophyta</taxon>
        <taxon>Embryophyta</taxon>
        <taxon>Tracheophyta</taxon>
        <taxon>Spermatophyta</taxon>
        <taxon>Magnoliopsida</taxon>
        <taxon>eudicotyledons</taxon>
        <taxon>Gunneridae</taxon>
        <taxon>Pentapetalae</taxon>
        <taxon>rosids</taxon>
        <taxon>fabids</taxon>
        <taxon>Fabales</taxon>
        <taxon>Fabaceae</taxon>
        <taxon>Papilionoideae</taxon>
        <taxon>50 kb inversion clade</taxon>
        <taxon>NPAAA clade</taxon>
        <taxon>Hologalegina</taxon>
        <taxon>IRL clade</taxon>
        <taxon>Trifolieae</taxon>
        <taxon>Trifolium</taxon>
    </lineage>
</organism>
<evidence type="ECO:0000313" key="2">
    <source>
        <dbReference type="Proteomes" id="UP001177021"/>
    </source>
</evidence>
<reference evidence="1" key="1">
    <citation type="submission" date="2023-10" db="EMBL/GenBank/DDBJ databases">
        <authorList>
            <person name="Rodriguez Cubillos JULIANA M."/>
            <person name="De Vega J."/>
        </authorList>
    </citation>
    <scope>NUCLEOTIDE SEQUENCE</scope>
</reference>
<dbReference type="Proteomes" id="UP001177021">
    <property type="component" value="Unassembled WGS sequence"/>
</dbReference>
<comment type="caution">
    <text evidence="1">The sequence shown here is derived from an EMBL/GenBank/DDBJ whole genome shotgun (WGS) entry which is preliminary data.</text>
</comment>
<name>A0ACB0M1D7_TRIPR</name>
<dbReference type="EMBL" id="CASHSV030000716">
    <property type="protein sequence ID" value="CAJ2674364.1"/>
    <property type="molecule type" value="Genomic_DNA"/>
</dbReference>
<sequence length="346" mass="36714">MERDFMGLSSKESLPTTKHEINNEGSKDSGFTKVSAVKWPFMNKVSAHPYMMPFNVYEEDKAKMISSGFIEKSFKHDGQGGFHFSANPYHVQHDVNYMNPPHDAKMFLVSAGHSFLKNHFATFGQNMNGPNVKQPLVGGLSVTKPHPVLPISGTVAGLTEPCVKPSASASQLTMFFAGTVNVFNDITPEKAKAIMLLAGSGISAASNLVQPEVQAPSSKFASGDDGVPMSPPVNIPPSSGISSPLSVSSHTGPQSGSGSSSSDEFLAAKTSRGPTPTTSASKVETPKVVNATTMFSSAIPQARKASLARFLEKRKERVMSAAPYNLNNKNSEDAPIPNSVVAAKQG</sequence>
<accession>A0ACB0M1D7</accession>
<protein>
    <submittedName>
        <fullName evidence="1">Uncharacterized protein</fullName>
    </submittedName>
</protein>
<keyword evidence="2" id="KW-1185">Reference proteome</keyword>
<proteinExistence type="predicted"/>